<evidence type="ECO:0000313" key="1">
    <source>
        <dbReference type="EMBL" id="TVZ64878.1"/>
    </source>
</evidence>
<sequence length="72" mass="8011">MSELRDRISIVNARINAEIDLPSHVAFDVAVDGETIGSSLEWLDEDHGLVRKDCHLNVNPDVLETVSDRLQA</sequence>
<dbReference type="AlphaFoldDB" id="A0A559SRA2"/>
<gene>
    <name evidence="1" type="ORF">BCL32_5151</name>
</gene>
<protein>
    <submittedName>
        <fullName evidence="1">Uncharacterized protein</fullName>
    </submittedName>
</protein>
<organism evidence="1 2">
    <name type="scientific">Rhizobium mongolense USDA 1844</name>
    <dbReference type="NCBI Taxonomy" id="1079460"/>
    <lineage>
        <taxon>Bacteria</taxon>
        <taxon>Pseudomonadati</taxon>
        <taxon>Pseudomonadota</taxon>
        <taxon>Alphaproteobacteria</taxon>
        <taxon>Hyphomicrobiales</taxon>
        <taxon>Rhizobiaceae</taxon>
        <taxon>Rhizobium/Agrobacterium group</taxon>
        <taxon>Rhizobium</taxon>
    </lineage>
</organism>
<dbReference type="RefSeq" id="WP_022716421.1">
    <property type="nucleotide sequence ID" value="NZ_ATTQ01000010.1"/>
</dbReference>
<evidence type="ECO:0000313" key="2">
    <source>
        <dbReference type="Proteomes" id="UP000319824"/>
    </source>
</evidence>
<comment type="caution">
    <text evidence="1">The sequence shown here is derived from an EMBL/GenBank/DDBJ whole genome shotgun (WGS) entry which is preliminary data.</text>
</comment>
<accession>A0A559SRA2</accession>
<dbReference type="EMBL" id="VISO01000003">
    <property type="protein sequence ID" value="TVZ64878.1"/>
    <property type="molecule type" value="Genomic_DNA"/>
</dbReference>
<reference evidence="1 2" key="1">
    <citation type="submission" date="2019-06" db="EMBL/GenBank/DDBJ databases">
        <title>Pac Bio to generate improved reference genome sequences for organisms with transposon mutant libraries (support for FEBA project).</title>
        <authorList>
            <person name="Blow M."/>
        </authorList>
    </citation>
    <scope>NUCLEOTIDE SEQUENCE [LARGE SCALE GENOMIC DNA]</scope>
    <source>
        <strain evidence="1 2">USDA 1844</strain>
    </source>
</reference>
<proteinExistence type="predicted"/>
<dbReference type="Proteomes" id="UP000319824">
    <property type="component" value="Unassembled WGS sequence"/>
</dbReference>
<name>A0A559SRA2_9HYPH</name>